<feature type="domain" description="3-oxo-5-alpha-steroid 4-dehydrogenase C-terminal" evidence="10">
    <location>
        <begin position="148"/>
        <end position="296"/>
    </location>
</feature>
<evidence type="ECO:0000256" key="6">
    <source>
        <dbReference type="ARBA" id="ARBA00023002"/>
    </source>
</evidence>
<feature type="transmembrane region" description="Helical" evidence="9">
    <location>
        <begin position="253"/>
        <end position="271"/>
    </location>
</feature>
<proteinExistence type="inferred from homology"/>
<sequence length="296" mass="34884">MKEFALKARGKQISGLKEGISVDLGDKAGVIFKEIASTTGLSESRLRLLVKDRVLRKDDRIEDISGENCIWVKDLGPQIGWKTVFFVEYLGPLWIHPFIYGLPLFQRLLYGKTVEHSSSQRIVFILIIFHFVKRELETLLVHRFSSSTMPRRNLFKNCFHYWVLGGVNMAYWIYGPWFSYMYQPPSILISFITLWTLSEYANLKTHLILRNLRPKNTSVRQIPRGFGFDLVSCPNYFFEYISWLAIACLSHSLSSWIFLTISGIQMWLWALKKHTRYIREFSDYPRRRKVMFPYIL</sequence>
<dbReference type="GO" id="GO:0016627">
    <property type="term" value="F:oxidoreductase activity, acting on the CH-CH group of donors"/>
    <property type="evidence" value="ECO:0007669"/>
    <property type="project" value="InterPro"/>
</dbReference>
<name>A0A899FMW2_9ASCO</name>
<dbReference type="OrthoDB" id="540503at2759"/>
<protein>
    <recommendedName>
        <fullName evidence="10">3-oxo-5-alpha-steroid 4-dehydrogenase C-terminal domain-containing protein</fullName>
    </recommendedName>
</protein>
<dbReference type="PANTHER" id="PTHR10556:SF28">
    <property type="entry name" value="VERY-LONG-CHAIN ENOYL-COA REDUCTASE"/>
    <property type="match status" value="1"/>
</dbReference>
<organism evidence="11 12">
    <name type="scientific">Pneumocystis wakefieldiae</name>
    <dbReference type="NCBI Taxonomy" id="38082"/>
    <lineage>
        <taxon>Eukaryota</taxon>
        <taxon>Fungi</taxon>
        <taxon>Dikarya</taxon>
        <taxon>Ascomycota</taxon>
        <taxon>Taphrinomycotina</taxon>
        <taxon>Pneumocystomycetes</taxon>
        <taxon>Pneumocystaceae</taxon>
        <taxon>Pneumocystis</taxon>
    </lineage>
</organism>
<evidence type="ECO:0000256" key="1">
    <source>
        <dbReference type="ARBA" id="ARBA00004141"/>
    </source>
</evidence>
<evidence type="ECO:0000256" key="3">
    <source>
        <dbReference type="ARBA" id="ARBA00022516"/>
    </source>
</evidence>
<keyword evidence="3" id="KW-0444">Lipid biosynthesis</keyword>
<dbReference type="InterPro" id="IPR001104">
    <property type="entry name" value="3-oxo-5_a-steroid_4-DH_C"/>
</dbReference>
<evidence type="ECO:0000256" key="5">
    <source>
        <dbReference type="ARBA" id="ARBA00022989"/>
    </source>
</evidence>
<evidence type="ECO:0000313" key="12">
    <source>
        <dbReference type="Proteomes" id="UP000663699"/>
    </source>
</evidence>
<comment type="similarity">
    <text evidence="2">Belongs to the steroid 5-alpha reductase family.</text>
</comment>
<evidence type="ECO:0000256" key="4">
    <source>
        <dbReference type="ARBA" id="ARBA00022692"/>
    </source>
</evidence>
<dbReference type="GO" id="GO:0016020">
    <property type="term" value="C:membrane"/>
    <property type="evidence" value="ECO:0007669"/>
    <property type="project" value="UniProtKB-SubCell"/>
</dbReference>
<evidence type="ECO:0000256" key="7">
    <source>
        <dbReference type="ARBA" id="ARBA00023098"/>
    </source>
</evidence>
<comment type="subcellular location">
    <subcellularLocation>
        <location evidence="1">Membrane</location>
        <topology evidence="1">Multi-pass membrane protein</topology>
    </subcellularLocation>
</comment>
<keyword evidence="5 9" id="KW-1133">Transmembrane helix</keyword>
<dbReference type="PROSITE" id="PS50244">
    <property type="entry name" value="S5A_REDUCTASE"/>
    <property type="match status" value="1"/>
</dbReference>
<keyword evidence="8 9" id="KW-0472">Membrane</keyword>
<keyword evidence="4 9" id="KW-0812">Transmembrane</keyword>
<keyword evidence="6" id="KW-0560">Oxidoreductase</keyword>
<keyword evidence="12" id="KW-1185">Reference proteome</keyword>
<dbReference type="GO" id="GO:0042761">
    <property type="term" value="P:very long-chain fatty acid biosynthetic process"/>
    <property type="evidence" value="ECO:0007669"/>
    <property type="project" value="TreeGrafter"/>
</dbReference>
<dbReference type="AlphaFoldDB" id="A0A899FMW2"/>
<keyword evidence="7" id="KW-0443">Lipid metabolism</keyword>
<dbReference type="EMBL" id="CP054537">
    <property type="protein sequence ID" value="QSL65330.1"/>
    <property type="molecule type" value="Genomic_DNA"/>
</dbReference>
<dbReference type="PANTHER" id="PTHR10556">
    <property type="entry name" value="3-OXO-5-ALPHA-STEROID 4-DEHYDROGENASE"/>
    <property type="match status" value="1"/>
</dbReference>
<dbReference type="Pfam" id="PF02544">
    <property type="entry name" value="Steroid_dh"/>
    <property type="match status" value="1"/>
</dbReference>
<reference evidence="11" key="1">
    <citation type="submission" date="2020-06" db="EMBL/GenBank/DDBJ databases">
        <title>Genomes of multiple members of Pneumocystis genus reveal paths to human pathogen Pneumocystis jirovecii.</title>
        <authorList>
            <person name="Cisse O.H."/>
            <person name="Ma L."/>
            <person name="Dekker J."/>
            <person name="Khil P."/>
            <person name="Jo J."/>
            <person name="Brenchley J."/>
            <person name="Blair R."/>
            <person name="Pahar B."/>
            <person name="Chabe M."/>
            <person name="Van Rompay K.A."/>
            <person name="Keesler R."/>
            <person name="Sukura A."/>
            <person name="Hirsch V."/>
            <person name="Kutty G."/>
            <person name="Liu Y."/>
            <person name="Peng L."/>
            <person name="Chen J."/>
            <person name="Song J."/>
            <person name="Weissenbacher-Lang C."/>
            <person name="Xu J."/>
            <person name="Upham N.S."/>
            <person name="Stajich J.E."/>
            <person name="Cuomo C.A."/>
            <person name="Cushion M.T."/>
            <person name="Kovacs J.A."/>
        </authorList>
    </citation>
    <scope>NUCLEOTIDE SEQUENCE</scope>
    <source>
        <strain evidence="11">2A</strain>
    </source>
</reference>
<evidence type="ECO:0000313" key="11">
    <source>
        <dbReference type="EMBL" id="QSL65330.1"/>
    </source>
</evidence>
<evidence type="ECO:0000256" key="9">
    <source>
        <dbReference type="SAM" id="Phobius"/>
    </source>
</evidence>
<feature type="transmembrane region" description="Helical" evidence="9">
    <location>
        <begin position="154"/>
        <end position="174"/>
    </location>
</feature>
<evidence type="ECO:0000259" key="10">
    <source>
        <dbReference type="Pfam" id="PF02544"/>
    </source>
</evidence>
<dbReference type="Proteomes" id="UP000663699">
    <property type="component" value="Chromosome 6"/>
</dbReference>
<evidence type="ECO:0000256" key="2">
    <source>
        <dbReference type="ARBA" id="ARBA00007742"/>
    </source>
</evidence>
<accession>A0A899FMW2</accession>
<gene>
    <name evidence="11" type="ORF">MERGE_002640</name>
</gene>
<evidence type="ECO:0000256" key="8">
    <source>
        <dbReference type="ARBA" id="ARBA00023136"/>
    </source>
</evidence>
<dbReference type="InterPro" id="IPR039357">
    <property type="entry name" value="SRD5A/TECR"/>
</dbReference>